<dbReference type="RefSeq" id="WP_093390131.1">
    <property type="nucleotide sequence ID" value="NZ_FOTW01000025.1"/>
</dbReference>
<dbReference type="NCBIfam" id="TIGR02595">
    <property type="entry name" value="PEP_CTERM"/>
    <property type="match status" value="1"/>
</dbReference>
<evidence type="ECO:0000313" key="4">
    <source>
        <dbReference type="Proteomes" id="UP000199470"/>
    </source>
</evidence>
<evidence type="ECO:0000259" key="2">
    <source>
        <dbReference type="Pfam" id="PF07589"/>
    </source>
</evidence>
<dbReference type="Proteomes" id="UP000199470">
    <property type="component" value="Unassembled WGS sequence"/>
</dbReference>
<reference evidence="3 4" key="1">
    <citation type="submission" date="2016-10" db="EMBL/GenBank/DDBJ databases">
        <authorList>
            <person name="de Groot N.N."/>
        </authorList>
    </citation>
    <scope>NUCLEOTIDE SEQUENCE [LARGE SCALE GENOMIC DNA]</scope>
    <source>
        <strain evidence="3 4">ATCC 43154</strain>
    </source>
</reference>
<dbReference type="Pfam" id="PF07589">
    <property type="entry name" value="PEP-CTERM"/>
    <property type="match status" value="1"/>
</dbReference>
<dbReference type="InterPro" id="IPR013424">
    <property type="entry name" value="Ice-binding_C"/>
</dbReference>
<evidence type="ECO:0000256" key="1">
    <source>
        <dbReference type="SAM" id="SignalP"/>
    </source>
</evidence>
<accession>A0A1I4S9K3</accession>
<evidence type="ECO:0000313" key="3">
    <source>
        <dbReference type="EMBL" id="SFM61165.1"/>
    </source>
</evidence>
<feature type="chain" id="PRO_5011487637" evidence="1">
    <location>
        <begin position="25"/>
        <end position="217"/>
    </location>
</feature>
<feature type="domain" description="Ice-binding protein C-terminal" evidence="2">
    <location>
        <begin position="188"/>
        <end position="211"/>
    </location>
</feature>
<organism evidence="3 4">
    <name type="scientific">Rugamonas rubra</name>
    <dbReference type="NCBI Taxonomy" id="758825"/>
    <lineage>
        <taxon>Bacteria</taxon>
        <taxon>Pseudomonadati</taxon>
        <taxon>Pseudomonadota</taxon>
        <taxon>Betaproteobacteria</taxon>
        <taxon>Burkholderiales</taxon>
        <taxon>Oxalobacteraceae</taxon>
        <taxon>Telluria group</taxon>
        <taxon>Rugamonas</taxon>
    </lineage>
</organism>
<gene>
    <name evidence="3" type="ORF">SAMN02982985_04695</name>
</gene>
<proteinExistence type="predicted"/>
<keyword evidence="1" id="KW-0732">Signal</keyword>
<protein>
    <submittedName>
        <fullName evidence="3">PEP-CTERM protein-sorting domain-containing protein/MYXO-CTERM domain-containing protein</fullName>
    </submittedName>
</protein>
<keyword evidence="4" id="KW-1185">Reference proteome</keyword>
<sequence>MKHHKLQRALLGLTLAAASALAQAGVLGFDQRAAFNAAGHIAVNSNFDDFGRGYHFPGSDFSRGDVTYVSDENLVVGAGTAMSVGKLRPVMSNEYWSPLVAQVNEAPRYSMLGFDAAVTAGPVDITIDTNQGSYAYHGVSLPDGSAGFGFKGFVATGVGEYFTGFRIDSQGSGYLAGVTDVALGQVSAVPEPGSAAMLLAGLGLFGWLRRRVAKQAL</sequence>
<dbReference type="EMBL" id="FOTW01000025">
    <property type="protein sequence ID" value="SFM61165.1"/>
    <property type="molecule type" value="Genomic_DNA"/>
</dbReference>
<name>A0A1I4S9K3_9BURK</name>
<dbReference type="AlphaFoldDB" id="A0A1I4S9K3"/>
<feature type="signal peptide" evidence="1">
    <location>
        <begin position="1"/>
        <end position="24"/>
    </location>
</feature>